<dbReference type="EMBL" id="KZ819329">
    <property type="protein sequence ID" value="PWN19946.1"/>
    <property type="molecule type" value="Genomic_DNA"/>
</dbReference>
<feature type="region of interest" description="Disordered" evidence="1">
    <location>
        <begin position="1"/>
        <end position="22"/>
    </location>
</feature>
<dbReference type="Gene3D" id="2.60.120.10">
    <property type="entry name" value="Jelly Rolls"/>
    <property type="match status" value="1"/>
</dbReference>
<dbReference type="GeneID" id="37014458"/>
<evidence type="ECO:0000313" key="3">
    <source>
        <dbReference type="EMBL" id="PWN19946.1"/>
    </source>
</evidence>
<sequence length="140" mass="15022">MSSSAVKIVPPEEVGKNTTGQTDGMTRKAALVNVSDKICSSTMLADPHTSSAIHHHGHLDTIVYALRGSGGTLIWGPNPEDKQRLAPGSHALIPAWVEHQEANEGEEQVEWIIVRSGREPVVVNLPKGWGSSKEEGDGKQ</sequence>
<evidence type="ECO:0000313" key="4">
    <source>
        <dbReference type="Proteomes" id="UP000245942"/>
    </source>
</evidence>
<gene>
    <name evidence="3" type="ORF">BCV69DRAFT_283476</name>
</gene>
<feature type="domain" description="Cupin type-2" evidence="2">
    <location>
        <begin position="44"/>
        <end position="114"/>
    </location>
</feature>
<dbReference type="AlphaFoldDB" id="A0A316U3S9"/>
<protein>
    <recommendedName>
        <fullName evidence="2">Cupin type-2 domain-containing protein</fullName>
    </recommendedName>
</protein>
<dbReference type="SUPFAM" id="SSF51182">
    <property type="entry name" value="RmlC-like cupins"/>
    <property type="match status" value="1"/>
</dbReference>
<dbReference type="InterPro" id="IPR011051">
    <property type="entry name" value="RmlC_Cupin_sf"/>
</dbReference>
<reference evidence="3 4" key="1">
    <citation type="journal article" date="2018" name="Mol. Biol. Evol.">
        <title>Broad Genomic Sampling Reveals a Smut Pathogenic Ancestry of the Fungal Clade Ustilaginomycotina.</title>
        <authorList>
            <person name="Kijpornyongpan T."/>
            <person name="Mondo S.J."/>
            <person name="Barry K."/>
            <person name="Sandor L."/>
            <person name="Lee J."/>
            <person name="Lipzen A."/>
            <person name="Pangilinan J."/>
            <person name="LaButti K."/>
            <person name="Hainaut M."/>
            <person name="Henrissat B."/>
            <person name="Grigoriev I.V."/>
            <person name="Spatafora J.W."/>
            <person name="Aime M.C."/>
        </authorList>
    </citation>
    <scope>NUCLEOTIDE SEQUENCE [LARGE SCALE GENOMIC DNA]</scope>
    <source>
        <strain evidence="3 4">MCA 4718</strain>
    </source>
</reference>
<dbReference type="Proteomes" id="UP000245942">
    <property type="component" value="Unassembled WGS sequence"/>
</dbReference>
<keyword evidence="4" id="KW-1185">Reference proteome</keyword>
<organism evidence="3 4">
    <name type="scientific">Pseudomicrostroma glucosiphilum</name>
    <dbReference type="NCBI Taxonomy" id="1684307"/>
    <lineage>
        <taxon>Eukaryota</taxon>
        <taxon>Fungi</taxon>
        <taxon>Dikarya</taxon>
        <taxon>Basidiomycota</taxon>
        <taxon>Ustilaginomycotina</taxon>
        <taxon>Exobasidiomycetes</taxon>
        <taxon>Microstromatales</taxon>
        <taxon>Microstromatales incertae sedis</taxon>
        <taxon>Pseudomicrostroma</taxon>
    </lineage>
</organism>
<evidence type="ECO:0000259" key="2">
    <source>
        <dbReference type="Pfam" id="PF07883"/>
    </source>
</evidence>
<name>A0A316U3S9_9BASI</name>
<proteinExistence type="predicted"/>
<accession>A0A316U3S9</accession>
<evidence type="ECO:0000256" key="1">
    <source>
        <dbReference type="SAM" id="MobiDB-lite"/>
    </source>
</evidence>
<dbReference type="OrthoDB" id="3511549at2759"/>
<dbReference type="Pfam" id="PF07883">
    <property type="entry name" value="Cupin_2"/>
    <property type="match status" value="1"/>
</dbReference>
<dbReference type="RefSeq" id="XP_025347106.1">
    <property type="nucleotide sequence ID" value="XM_025492724.1"/>
</dbReference>
<dbReference type="InterPro" id="IPR013096">
    <property type="entry name" value="Cupin_2"/>
</dbReference>
<dbReference type="InterPro" id="IPR014710">
    <property type="entry name" value="RmlC-like_jellyroll"/>
</dbReference>